<dbReference type="EMBL" id="DUZY01000002">
    <property type="protein sequence ID" value="DAD26084.1"/>
    <property type="molecule type" value="Genomic_DNA"/>
</dbReference>
<organism evidence="1 2">
    <name type="scientific">Nelumbo nucifera</name>
    <name type="common">Sacred lotus</name>
    <dbReference type="NCBI Taxonomy" id="4432"/>
    <lineage>
        <taxon>Eukaryota</taxon>
        <taxon>Viridiplantae</taxon>
        <taxon>Streptophyta</taxon>
        <taxon>Embryophyta</taxon>
        <taxon>Tracheophyta</taxon>
        <taxon>Spermatophyta</taxon>
        <taxon>Magnoliopsida</taxon>
        <taxon>Proteales</taxon>
        <taxon>Nelumbonaceae</taxon>
        <taxon>Nelumbo</taxon>
    </lineage>
</organism>
<reference evidence="1 2" key="1">
    <citation type="journal article" date="2020" name="Mol. Biol. Evol.">
        <title>Distinct Expression and Methylation Patterns for Genes with Different Fates following a Single Whole-Genome Duplication in Flowering Plants.</title>
        <authorList>
            <person name="Shi T."/>
            <person name="Rahmani R.S."/>
            <person name="Gugger P.F."/>
            <person name="Wang M."/>
            <person name="Li H."/>
            <person name="Zhang Y."/>
            <person name="Li Z."/>
            <person name="Wang Q."/>
            <person name="Van de Peer Y."/>
            <person name="Marchal K."/>
            <person name="Chen J."/>
        </authorList>
    </citation>
    <scope>NUCLEOTIDE SEQUENCE [LARGE SCALE GENOMIC DNA]</scope>
    <source>
        <tissue evidence="1">Leaf</tissue>
    </source>
</reference>
<proteinExistence type="predicted"/>
<protein>
    <submittedName>
        <fullName evidence="1">Uncharacterized protein</fullName>
    </submittedName>
</protein>
<sequence length="40" mass="4647">MRRNTWISENTSMEDEVMRKAVGVVHSWLSVHNSSRDSTI</sequence>
<gene>
    <name evidence="1" type="ORF">HUJ06_027552</name>
</gene>
<dbReference type="AlphaFoldDB" id="A0A822XWR4"/>
<evidence type="ECO:0000313" key="2">
    <source>
        <dbReference type="Proteomes" id="UP000607653"/>
    </source>
</evidence>
<name>A0A822XWR4_NELNU</name>
<comment type="caution">
    <text evidence="1">The sequence shown here is derived from an EMBL/GenBank/DDBJ whole genome shotgun (WGS) entry which is preliminary data.</text>
</comment>
<dbReference type="Proteomes" id="UP000607653">
    <property type="component" value="Unassembled WGS sequence"/>
</dbReference>
<accession>A0A822XWR4</accession>
<keyword evidence="2" id="KW-1185">Reference proteome</keyword>
<evidence type="ECO:0000313" key="1">
    <source>
        <dbReference type="EMBL" id="DAD26084.1"/>
    </source>
</evidence>